<reference evidence="1" key="1">
    <citation type="submission" date="2014-11" db="EMBL/GenBank/DDBJ databases">
        <authorList>
            <person name="Amaro Gonzalez C."/>
        </authorList>
    </citation>
    <scope>NUCLEOTIDE SEQUENCE</scope>
</reference>
<name>A0A0E9PZP7_ANGAN</name>
<organism evidence="1">
    <name type="scientific">Anguilla anguilla</name>
    <name type="common">European freshwater eel</name>
    <name type="synonym">Muraena anguilla</name>
    <dbReference type="NCBI Taxonomy" id="7936"/>
    <lineage>
        <taxon>Eukaryota</taxon>
        <taxon>Metazoa</taxon>
        <taxon>Chordata</taxon>
        <taxon>Craniata</taxon>
        <taxon>Vertebrata</taxon>
        <taxon>Euteleostomi</taxon>
        <taxon>Actinopterygii</taxon>
        <taxon>Neopterygii</taxon>
        <taxon>Teleostei</taxon>
        <taxon>Anguilliformes</taxon>
        <taxon>Anguillidae</taxon>
        <taxon>Anguilla</taxon>
    </lineage>
</organism>
<dbReference type="AlphaFoldDB" id="A0A0E9PZP7"/>
<evidence type="ECO:0000313" key="1">
    <source>
        <dbReference type="EMBL" id="JAH09333.1"/>
    </source>
</evidence>
<accession>A0A0E9PZP7</accession>
<proteinExistence type="predicted"/>
<reference evidence="1" key="2">
    <citation type="journal article" date="2015" name="Fish Shellfish Immunol.">
        <title>Early steps in the European eel (Anguilla anguilla)-Vibrio vulnificus interaction in the gills: Role of the RtxA13 toxin.</title>
        <authorList>
            <person name="Callol A."/>
            <person name="Pajuelo D."/>
            <person name="Ebbesson L."/>
            <person name="Teles M."/>
            <person name="MacKenzie S."/>
            <person name="Amaro C."/>
        </authorList>
    </citation>
    <scope>NUCLEOTIDE SEQUENCE</scope>
</reference>
<protein>
    <submittedName>
        <fullName evidence="1">Uncharacterized protein</fullName>
    </submittedName>
</protein>
<sequence length="52" mass="6233">MQERPSLNNFPAIVFKRCVLPRLTCSRTRNYKALRFYKGIRSHRDLLTPVLR</sequence>
<dbReference type="EMBL" id="GBXM01099244">
    <property type="protein sequence ID" value="JAH09333.1"/>
    <property type="molecule type" value="Transcribed_RNA"/>
</dbReference>